<dbReference type="InParanoid" id="A0A259TZT0"/>
<gene>
    <name evidence="2" type="ORF">BSZ36_09490</name>
</gene>
<dbReference type="CDD" id="cd05243">
    <property type="entry name" value="SDR_a5"/>
    <property type="match status" value="1"/>
</dbReference>
<dbReference type="EMBL" id="MQWB01000001">
    <property type="protein sequence ID" value="OZC03186.1"/>
    <property type="molecule type" value="Genomic_DNA"/>
</dbReference>
<dbReference type="Pfam" id="PF13460">
    <property type="entry name" value="NAD_binding_10"/>
    <property type="match status" value="1"/>
</dbReference>
<dbReference type="PANTHER" id="PTHR15020:SF50">
    <property type="entry name" value="UPF0659 PROTEIN YMR090W"/>
    <property type="match status" value="1"/>
</dbReference>
<dbReference type="SUPFAM" id="SSF51735">
    <property type="entry name" value="NAD(P)-binding Rossmann-fold domains"/>
    <property type="match status" value="1"/>
</dbReference>
<accession>A0A259TZT0</accession>
<reference evidence="2 3" key="1">
    <citation type="submission" date="2016-11" db="EMBL/GenBank/DDBJ databases">
        <title>Study of marine rhodopsin-containing bacteria.</title>
        <authorList>
            <person name="Yoshizawa S."/>
            <person name="Kumagai Y."/>
            <person name="Kogure K."/>
        </authorList>
    </citation>
    <scope>NUCLEOTIDE SEQUENCE [LARGE SCALE GENOMIC DNA]</scope>
    <source>
        <strain evidence="2 3">SG-29</strain>
    </source>
</reference>
<feature type="domain" description="NAD(P)-binding" evidence="1">
    <location>
        <begin position="7"/>
        <end position="183"/>
    </location>
</feature>
<dbReference type="InterPro" id="IPR016040">
    <property type="entry name" value="NAD(P)-bd_dom"/>
</dbReference>
<proteinExistence type="predicted"/>
<protein>
    <recommendedName>
        <fullName evidence="1">NAD(P)-binding domain-containing protein</fullName>
    </recommendedName>
</protein>
<dbReference type="InterPro" id="IPR036291">
    <property type="entry name" value="NAD(P)-bd_dom_sf"/>
</dbReference>
<dbReference type="Gene3D" id="3.40.50.720">
    <property type="entry name" value="NAD(P)-binding Rossmann-like Domain"/>
    <property type="match status" value="1"/>
</dbReference>
<evidence type="ECO:0000259" key="1">
    <source>
        <dbReference type="Pfam" id="PF13460"/>
    </source>
</evidence>
<comment type="caution">
    <text evidence="2">The sequence shown here is derived from an EMBL/GenBank/DDBJ whole genome shotgun (WGS) entry which is preliminary data.</text>
</comment>
<dbReference type="Proteomes" id="UP000216446">
    <property type="component" value="Unassembled WGS sequence"/>
</dbReference>
<organism evidence="2 3">
    <name type="scientific">Rubricoccus marinus</name>
    <dbReference type="NCBI Taxonomy" id="716817"/>
    <lineage>
        <taxon>Bacteria</taxon>
        <taxon>Pseudomonadati</taxon>
        <taxon>Rhodothermota</taxon>
        <taxon>Rhodothermia</taxon>
        <taxon>Rhodothermales</taxon>
        <taxon>Rubricoccaceae</taxon>
        <taxon>Rubricoccus</taxon>
    </lineage>
</organism>
<evidence type="ECO:0000313" key="3">
    <source>
        <dbReference type="Proteomes" id="UP000216446"/>
    </source>
</evidence>
<sequence>MTILLAGAHGAVGQHILKQLSQAGHTVRAMIRDEDQSDLIRSLGGEPLVSDLTGDVSQAPEDCDAVIFAAGSGGEAVEDVDRDGAIALIDATVASGVSRFVMLSSIGADAPEEADQLQDYLRAKHKADEHLKGTSLTYTILRPTTLTNGAATGTIHVAPSIDRDGPMENAREDVAAALVATLTISETERAIIEMTSGDTPIREALASL</sequence>
<dbReference type="OrthoDB" id="9803892at2"/>
<dbReference type="PANTHER" id="PTHR15020">
    <property type="entry name" value="FLAVIN REDUCTASE-RELATED"/>
    <property type="match status" value="1"/>
</dbReference>
<evidence type="ECO:0000313" key="2">
    <source>
        <dbReference type="EMBL" id="OZC03186.1"/>
    </source>
</evidence>
<dbReference type="AlphaFoldDB" id="A0A259TZT0"/>
<dbReference type="RefSeq" id="WP_094548269.1">
    <property type="nucleotide sequence ID" value="NZ_MQWB01000001.1"/>
</dbReference>
<name>A0A259TZT0_9BACT</name>
<keyword evidence="3" id="KW-1185">Reference proteome</keyword>